<keyword evidence="1" id="KW-0175">Coiled coil</keyword>
<evidence type="ECO:0000256" key="2">
    <source>
        <dbReference type="SAM" id="MobiDB-lite"/>
    </source>
</evidence>
<proteinExistence type="predicted"/>
<accession>A0A977IVT6</accession>
<reference evidence="3" key="1">
    <citation type="submission" date="2021-10" db="EMBL/GenBank/DDBJ databases">
        <authorList>
            <person name="Zhang J."/>
            <person name="Calassanzio M."/>
            <person name="Cuppone F."/>
            <person name="Baroncelli R."/>
            <person name="Prodi A."/>
            <person name="Ratti C."/>
        </authorList>
    </citation>
    <scope>NUCLEOTIDE SEQUENCE</scope>
    <source>
        <strain evidence="3">F.1129</strain>
    </source>
</reference>
<evidence type="ECO:0000313" key="3">
    <source>
        <dbReference type="EMBL" id="UWK02082.1"/>
    </source>
</evidence>
<sequence length="247" mass="27157">MDAKTKTEAVADIDEIDPAKLFSSDEVTDDKLVAGSLALQGKTVKQMTPPKAKPVKKAETKPSGHSAHNPIDQTDDSDADDSDGQDDEEAEDKDAEEMAELGIIASQIETLFLELEKNKKIIAAMEDALDRQALGIKQLEKTTKLQEATIKTLTAELEYYKVDTPEKIAKVEDKLRNKIDDAMSAVSQTPDIVDRLVQATSQVIAHLPDDTQKTLSKVELTPNEVTVMRTIKAQVASPKKKLPKHLR</sequence>
<name>A0A977IVT6_9MONO</name>
<protein>
    <submittedName>
        <fullName evidence="3">Uncharacterized protein</fullName>
    </submittedName>
</protein>
<feature type="coiled-coil region" evidence="1">
    <location>
        <begin position="122"/>
        <end position="156"/>
    </location>
</feature>
<organism evidence="3 4">
    <name type="scientific">Fusarium proliferatum mymonavirus 1</name>
    <dbReference type="NCBI Taxonomy" id="2974662"/>
    <lineage>
        <taxon>Viruses</taxon>
        <taxon>Riboviria</taxon>
        <taxon>Orthornavirae</taxon>
        <taxon>Negarnaviricota</taxon>
        <taxon>Haploviricotina</taxon>
        <taxon>Monjiviricetes</taxon>
        <taxon>Mononegavirales</taxon>
        <taxon>Mymonaviridae</taxon>
        <taxon>Sclerotimonavirus</taxon>
        <taxon>Sclerotimonavirus prolifusarii</taxon>
    </lineage>
</organism>
<evidence type="ECO:0000313" key="4">
    <source>
        <dbReference type="Proteomes" id="UP001245389"/>
    </source>
</evidence>
<dbReference type="Proteomes" id="UP001245389">
    <property type="component" value="Segment"/>
</dbReference>
<evidence type="ECO:0000256" key="1">
    <source>
        <dbReference type="SAM" id="Coils"/>
    </source>
</evidence>
<dbReference type="EMBL" id="OK524200">
    <property type="protein sequence ID" value="UWK02082.1"/>
    <property type="molecule type" value="Viral_cRNA"/>
</dbReference>
<keyword evidence="4" id="KW-1185">Reference proteome</keyword>
<feature type="region of interest" description="Disordered" evidence="2">
    <location>
        <begin position="1"/>
        <end position="96"/>
    </location>
</feature>
<feature type="compositionally biased region" description="Acidic residues" evidence="2">
    <location>
        <begin position="73"/>
        <end position="96"/>
    </location>
</feature>